<dbReference type="Pfam" id="PF00535">
    <property type="entry name" value="Glycos_transf_2"/>
    <property type="match status" value="1"/>
</dbReference>
<dbReference type="CDD" id="cd03801">
    <property type="entry name" value="GT4_PimA-like"/>
    <property type="match status" value="1"/>
</dbReference>
<dbReference type="Gene3D" id="3.90.550.10">
    <property type="entry name" value="Spore Coat Polysaccharide Biosynthesis Protein SpsA, Chain A"/>
    <property type="match status" value="1"/>
</dbReference>
<dbReference type="Proteomes" id="UP000048908">
    <property type="component" value="Unassembled WGS sequence"/>
</dbReference>
<evidence type="ECO:0000313" key="5">
    <source>
        <dbReference type="EMBL" id="CTQ32730.1"/>
    </source>
</evidence>
<dbReference type="InterPro" id="IPR001296">
    <property type="entry name" value="Glyco_trans_1"/>
</dbReference>
<dbReference type="PANTHER" id="PTHR12526">
    <property type="entry name" value="GLYCOSYLTRANSFERASE"/>
    <property type="match status" value="1"/>
</dbReference>
<dbReference type="RefSeq" id="WP_055682164.1">
    <property type="nucleotide sequence ID" value="NZ_CXPG01000014.1"/>
</dbReference>
<dbReference type="CDD" id="cd00761">
    <property type="entry name" value="Glyco_tranf_GTA_type"/>
    <property type="match status" value="1"/>
</dbReference>
<feature type="domain" description="Glycosyl transferase family 1" evidence="3">
    <location>
        <begin position="463"/>
        <end position="627"/>
    </location>
</feature>
<dbReference type="Gene3D" id="3.40.50.2000">
    <property type="entry name" value="Glycogen Phosphorylase B"/>
    <property type="match status" value="3"/>
</dbReference>
<organism evidence="5 6">
    <name type="scientific">Jannaschia rubra</name>
    <dbReference type="NCBI Taxonomy" id="282197"/>
    <lineage>
        <taxon>Bacteria</taxon>
        <taxon>Pseudomonadati</taxon>
        <taxon>Pseudomonadota</taxon>
        <taxon>Alphaproteobacteria</taxon>
        <taxon>Rhodobacterales</taxon>
        <taxon>Roseobacteraceae</taxon>
        <taxon>Jannaschia</taxon>
    </lineage>
</organism>
<feature type="domain" description="Glycosyltransferase 2-like" evidence="4">
    <location>
        <begin position="658"/>
        <end position="773"/>
    </location>
</feature>
<evidence type="ECO:0000256" key="1">
    <source>
        <dbReference type="ARBA" id="ARBA00022676"/>
    </source>
</evidence>
<dbReference type="STRING" id="282197.SAMN04488517_101665"/>
<dbReference type="OrthoDB" id="7527830at2"/>
<reference evidence="5 6" key="1">
    <citation type="submission" date="2015-07" db="EMBL/GenBank/DDBJ databases">
        <authorList>
            <person name="Noorani M."/>
        </authorList>
    </citation>
    <scope>NUCLEOTIDE SEQUENCE [LARGE SCALE GENOMIC DNA]</scope>
    <source>
        <strain evidence="5 6">CECT 5088</strain>
    </source>
</reference>
<dbReference type="PANTHER" id="PTHR12526:SF510">
    <property type="entry name" value="D-INOSITOL 3-PHOSPHATE GLYCOSYLTRANSFERASE"/>
    <property type="match status" value="1"/>
</dbReference>
<gene>
    <name evidence="5" type="primary">pglI</name>
    <name evidence="5" type="ORF">JAN5088_01502</name>
</gene>
<evidence type="ECO:0000256" key="2">
    <source>
        <dbReference type="ARBA" id="ARBA00022679"/>
    </source>
</evidence>
<keyword evidence="2 5" id="KW-0808">Transferase</keyword>
<protein>
    <submittedName>
        <fullName evidence="5">GalNAc(5)-diNAcBac-PP-undecaprenol beta-1,3-glucosyltransferase</fullName>
        <ecNumber evidence="5">2.4.1.293</ecNumber>
    </submittedName>
</protein>
<dbReference type="InterPro" id="IPR001173">
    <property type="entry name" value="Glyco_trans_2-like"/>
</dbReference>
<evidence type="ECO:0000259" key="4">
    <source>
        <dbReference type="Pfam" id="PF00535"/>
    </source>
</evidence>
<accession>A0A0M6XNH9</accession>
<evidence type="ECO:0000259" key="3">
    <source>
        <dbReference type="Pfam" id="PF00534"/>
    </source>
</evidence>
<keyword evidence="1 5" id="KW-0328">Glycosyltransferase</keyword>
<dbReference type="InterPro" id="IPR029044">
    <property type="entry name" value="Nucleotide-diphossugar_trans"/>
</dbReference>
<dbReference type="EMBL" id="CXPG01000014">
    <property type="protein sequence ID" value="CTQ32730.1"/>
    <property type="molecule type" value="Genomic_DNA"/>
</dbReference>
<proteinExistence type="predicted"/>
<keyword evidence="6" id="KW-1185">Reference proteome</keyword>
<dbReference type="Pfam" id="PF00534">
    <property type="entry name" value="Glycos_transf_1"/>
    <property type="match status" value="1"/>
</dbReference>
<dbReference type="SUPFAM" id="SSF53448">
    <property type="entry name" value="Nucleotide-diphospho-sugar transferases"/>
    <property type="match status" value="1"/>
</dbReference>
<sequence>MTGPDRSPLAVPGGMSDVAKALFRGDWYLDRYADVRDGGLDPLAHYLSDGWRERRAPHPVFDAEWYAAQVAAGLPGEDIDGKEALSHYLSRGWRAVLSPHPLFDPAWYLMRHAEVLAADADPWLHYLREGWKSGCRPAPLFDLEWYLDRHPDLRLADVEPFGYYLQTGWREGRSPHPLFDAEWYRRRYADIDGCDAWRHYVETGWKEGRSPHPLFDAGWYQDRHLDTVARDIEPLSHYLDHGWREGLAPHPDVQSGPTPEEGADQAPLYRMLTAAAPPVAMPDLTEAGQRGRILLVTHETEVGGAPRVVRILAEWLQRSTRFSVGIVAMGGGNLRSAFEKVAPLIVLSDHAEEDRAEALAAWAGDDVRAILVNSVASGNFYRYWTKPTPSVAFLHELDRVLALFPGQIDLIRDRADHVIAGGPEVAAALRDGHGFDPTRLTAAASFVENGSEFDPDIALARRRAARFALDVPEDAFLVMGCGTLHWRKSPDKFVETAERLRDMGVEARFVWLGGGPDEKACRQMVRDRGIEHLVRFTGYEADVPARLAGADVFLLPSEEDPFPLVALYAAQAAVPIVCFEGAGGIAGFVTSGSGVAVPFMDTEAMAAAVAAYAADAEARRAAGAAGQAQVARGHTVATAGPRLLDHLRRVAGLAPEVSVVVPNYNYEAYLPERLRSIAGQTFQDFEVILLDDASSDGSAALLEDFAETRPGTRVVLGERNSGSPFAQWLRGMEMAQADVVWLAEADDHCTPDLLATLVPMFDDRNMRLASCASVPVRADGSVIGDYRPIYLDRIAPGRWDADFVATDHEEANGGLGIANTIPNASAVLLRRFVPDADFVDRVTRMRLCGDWFFYVRAMRGGRVGFSAAAMNFHRRHDRTVTHRMEGSTGYFEELAQVRAYLGQHYRRGPDAKARIARFLAQDVERFGVTDPQALPDPGPQAKAMPTLLVVAPDLSPGGGQVFSISLANEWVRRGGIAILFDVANQPAHPAVVSKIDPGVMFVTAGDPGATLPEIVARHDVDVIQSSIWWSDAMVESCAADLPDALPWVITMHGCHETLLAHPTVVPDFAARLDRMKARANAWVHTAAKNLAVFDRHGRPETLLRIPNGMAEDVAAPPLDRATLGLRPDAVVLCLASRALPSKGWAEAVDLTEAMNAEGHAVDLMLIGEGAMAAEVEARAADHVHLMGQVANLQDYLAVADIGLLPSYFVGESLPLVLLEMMAKSLPVVASTIGEIPAIVGTGPEAGGLLVPLTDSGIDTGALLSATRRLLDPDLRTTMGARARARFEEDFTLAKMVDRYAALYDDLGARTWRRAAG</sequence>
<dbReference type="GO" id="GO:0016757">
    <property type="term" value="F:glycosyltransferase activity"/>
    <property type="evidence" value="ECO:0007669"/>
    <property type="project" value="UniProtKB-KW"/>
</dbReference>
<evidence type="ECO:0000313" key="6">
    <source>
        <dbReference type="Proteomes" id="UP000048908"/>
    </source>
</evidence>
<dbReference type="SUPFAM" id="SSF53756">
    <property type="entry name" value="UDP-Glycosyltransferase/glycogen phosphorylase"/>
    <property type="match status" value="2"/>
</dbReference>
<dbReference type="Pfam" id="PF13692">
    <property type="entry name" value="Glyco_trans_1_4"/>
    <property type="match status" value="1"/>
</dbReference>
<name>A0A0M6XNH9_9RHOB</name>
<dbReference type="EC" id="2.4.1.293" evidence="5"/>